<reference evidence="4" key="1">
    <citation type="submission" date="2025-08" db="UniProtKB">
        <authorList>
            <consortium name="Ensembl"/>
        </authorList>
    </citation>
    <scope>IDENTIFICATION</scope>
</reference>
<feature type="region of interest" description="Disordered" evidence="2">
    <location>
        <begin position="87"/>
        <end position="157"/>
    </location>
</feature>
<reference evidence="4" key="2">
    <citation type="submission" date="2025-09" db="UniProtKB">
        <authorList>
            <consortium name="Ensembl"/>
        </authorList>
    </citation>
    <scope>IDENTIFICATION</scope>
</reference>
<dbReference type="InterPro" id="IPR019536">
    <property type="entry name" value="USHBP1_PDZ-bd"/>
</dbReference>
<accession>A0A8B9CAS5</accession>
<dbReference type="AlphaFoldDB" id="A0A8B9CAS5"/>
<evidence type="ECO:0000313" key="5">
    <source>
        <dbReference type="Proteomes" id="UP000694426"/>
    </source>
</evidence>
<feature type="domain" description="Harmonin-binding protein USHBP1 PDZ-binding" evidence="3">
    <location>
        <begin position="160"/>
        <end position="221"/>
    </location>
</feature>
<feature type="coiled-coil region" evidence="1">
    <location>
        <begin position="353"/>
        <end position="380"/>
    </location>
</feature>
<feature type="region of interest" description="Disordered" evidence="2">
    <location>
        <begin position="407"/>
        <end position="444"/>
    </location>
</feature>
<evidence type="ECO:0000259" key="3">
    <source>
        <dbReference type="Pfam" id="PF10506"/>
    </source>
</evidence>
<proteinExistence type="predicted"/>
<feature type="compositionally biased region" description="Gly residues" evidence="2">
    <location>
        <begin position="94"/>
        <end position="105"/>
    </location>
</feature>
<feature type="region of interest" description="Disordered" evidence="2">
    <location>
        <begin position="308"/>
        <end position="328"/>
    </location>
</feature>
<dbReference type="GO" id="GO:0030165">
    <property type="term" value="F:PDZ domain binding"/>
    <property type="evidence" value="ECO:0007669"/>
    <property type="project" value="Ensembl"/>
</dbReference>
<organism evidence="4 5">
    <name type="scientific">Anser brachyrhynchus</name>
    <name type="common">Pink-footed goose</name>
    <dbReference type="NCBI Taxonomy" id="132585"/>
    <lineage>
        <taxon>Eukaryota</taxon>
        <taxon>Metazoa</taxon>
        <taxon>Chordata</taxon>
        <taxon>Craniata</taxon>
        <taxon>Vertebrata</taxon>
        <taxon>Euteleostomi</taxon>
        <taxon>Archelosauria</taxon>
        <taxon>Archosauria</taxon>
        <taxon>Dinosauria</taxon>
        <taxon>Saurischia</taxon>
        <taxon>Theropoda</taxon>
        <taxon>Coelurosauria</taxon>
        <taxon>Aves</taxon>
        <taxon>Neognathae</taxon>
        <taxon>Galloanserae</taxon>
        <taxon>Anseriformes</taxon>
        <taxon>Anatidae</taxon>
        <taxon>Anserinae</taxon>
        <taxon>Anser</taxon>
    </lineage>
</organism>
<keyword evidence="1" id="KW-0175">Coiled coil</keyword>
<feature type="region of interest" description="Disordered" evidence="2">
    <location>
        <begin position="233"/>
        <end position="295"/>
    </location>
</feature>
<evidence type="ECO:0000313" key="4">
    <source>
        <dbReference type="Ensembl" id="ENSABRP00000016087.1"/>
    </source>
</evidence>
<evidence type="ECO:0000256" key="2">
    <source>
        <dbReference type="SAM" id="MobiDB-lite"/>
    </source>
</evidence>
<dbReference type="PANTHER" id="PTHR23347">
    <property type="entry name" value="COLORECTAL MUTANT CANCER PROTEIN MCC PROTEIN -RELATED"/>
    <property type="match status" value="1"/>
</dbReference>
<protein>
    <submittedName>
        <fullName evidence="4">USH1 protein network component harmonin binding protein 1</fullName>
    </submittedName>
</protein>
<sequence length="553" mass="59064">MGAARPASCPQSLEELEQAAGALPAACRGPEQGEGLLDAVARNAALRAALGHRDEELSRATASLRVLQGDRDRLQGKVRDLQEALARLEEPDGSGSGTAGLGSTPGLGEPQDLPLCLPSCDGTQPHGTQPHGTHGTQPQSPLSPQPSEGAGQELEDQLQQLQRCVERLKEVNQQLVAALRECKSDSERLSMVLGQHESRSSALRLALHCSERCADTYAALLDRAWAKLGRGGDGPGGGAVGQHSLEQGSGSGPEPTQGPQLPHRADPDGQEESGASACPGLRSAPVSQGTEEGALRESIRRLRAEQAAVQGSLRDAPAPARALTRRGEDARARAERALRDARALLPGWRRLEKEELLRDLAVLKEAMAELKTRLQLVEKEKRGLGVLAAAQGPREAALRLVLQHLERERGGGSPSPPSSSSSSEEDAQVTHRGGAAPRHPTDPERMGQELLRTQARIEELHARARALVLSLEQSSAASRAQQEQYVTISGDFFHAHRELALAYRGARQKQGAQLRRLEAQAGALRQQHAQRVQALARRLQALEQGPAGSETCI</sequence>
<dbReference type="InterPro" id="IPR040171">
    <property type="entry name" value="USBP1-like"/>
</dbReference>
<evidence type="ECO:0000256" key="1">
    <source>
        <dbReference type="SAM" id="Coils"/>
    </source>
</evidence>
<feature type="compositionally biased region" description="Low complexity" evidence="2">
    <location>
        <begin position="137"/>
        <end position="147"/>
    </location>
</feature>
<dbReference type="PANTHER" id="PTHR23347:SF5">
    <property type="entry name" value="HARMONIN-BINDING PROTEIN USHBP1"/>
    <property type="match status" value="1"/>
</dbReference>
<dbReference type="Proteomes" id="UP000694426">
    <property type="component" value="Unplaced"/>
</dbReference>
<dbReference type="GeneTree" id="ENSGT00530000063974"/>
<keyword evidence="5" id="KW-1185">Reference proteome</keyword>
<name>A0A8B9CAS5_9AVES</name>
<dbReference type="Ensembl" id="ENSABRT00000022918.1">
    <property type="protein sequence ID" value="ENSABRP00000016087.1"/>
    <property type="gene ID" value="ENSABRG00000014111.1"/>
</dbReference>
<feature type="coiled-coil region" evidence="1">
    <location>
        <begin position="507"/>
        <end position="545"/>
    </location>
</feature>
<feature type="compositionally biased region" description="Polar residues" evidence="2">
    <location>
        <begin position="121"/>
        <end position="136"/>
    </location>
</feature>
<dbReference type="Pfam" id="PF10506">
    <property type="entry name" value="USHBP1_PDZ-bd"/>
    <property type="match status" value="1"/>
</dbReference>
<gene>
    <name evidence="4" type="primary">USHBP1</name>
</gene>